<reference evidence="1" key="1">
    <citation type="submission" date="2019-10" db="EMBL/GenBank/DDBJ databases">
        <authorList>
            <consortium name="DOE Joint Genome Institute"/>
            <person name="Kuo A."/>
            <person name="Miyauchi S."/>
            <person name="Kiss E."/>
            <person name="Drula E."/>
            <person name="Kohler A."/>
            <person name="Sanchez-Garcia M."/>
            <person name="Andreopoulos B."/>
            <person name="Barry K.W."/>
            <person name="Bonito G."/>
            <person name="Buee M."/>
            <person name="Carver A."/>
            <person name="Chen C."/>
            <person name="Cichocki N."/>
            <person name="Clum A."/>
            <person name="Culley D."/>
            <person name="Crous P.W."/>
            <person name="Fauchery L."/>
            <person name="Girlanda M."/>
            <person name="Hayes R."/>
            <person name="Keri Z."/>
            <person name="Labutti K."/>
            <person name="Lipzen A."/>
            <person name="Lombard V."/>
            <person name="Magnuson J."/>
            <person name="Maillard F."/>
            <person name="Morin E."/>
            <person name="Murat C."/>
            <person name="Nolan M."/>
            <person name="Ohm R."/>
            <person name="Pangilinan J."/>
            <person name="Pereira M."/>
            <person name="Perotto S."/>
            <person name="Peter M."/>
            <person name="Riley R."/>
            <person name="Sitrit Y."/>
            <person name="Stielow B."/>
            <person name="Szollosi G."/>
            <person name="Zifcakova L."/>
            <person name="Stursova M."/>
            <person name="Spatafora J.W."/>
            <person name="Tedersoo L."/>
            <person name="Vaario L.-M."/>
            <person name="Yamada A."/>
            <person name="Yan M."/>
            <person name="Wang P."/>
            <person name="Xu J."/>
            <person name="Bruns T."/>
            <person name="Baldrian P."/>
            <person name="Vilgalys R."/>
            <person name="Henrissat B."/>
            <person name="Grigoriev I.V."/>
            <person name="Hibbett D."/>
            <person name="Nagy L.G."/>
            <person name="Martin F.M."/>
        </authorList>
    </citation>
    <scope>NUCLEOTIDE SEQUENCE</scope>
    <source>
        <strain evidence="1">P2</strain>
    </source>
</reference>
<proteinExistence type="predicted"/>
<dbReference type="Proteomes" id="UP000886501">
    <property type="component" value="Unassembled WGS sequence"/>
</dbReference>
<evidence type="ECO:0000313" key="1">
    <source>
        <dbReference type="EMBL" id="KAF9653614.1"/>
    </source>
</evidence>
<name>A0ACB6ZVJ5_THEGA</name>
<sequence>MDLLNQARYLKALRDGTVLVLSPTMRAVQAAHALHLAVKCGSCDIIAVLLANRFISPNATYPPESGTTPLHLAASEGRDDVVNLLLDQEGIDDSLLDANGKSCKDVAKGKDVVKAIKDSRSFLDASYRSLLRSYILSPSLTTYNSPNPNPQYSSKPLIDLLSSPRIKHADLNYIDGQSGTTLLHEAAKRRDLSLLELAIRAGADVFVRDRKGRPVYDASGTGKDDQVRVFLRQFTSHDTTLLASSSSTAPPPTLKGYLHKYTNVARGYNTRWFVLKDGVLSYYRHQEDENIASRGSITMKSAILKVTSGTNEQRFEVHHIPSRGHQTVQKWYLKADHPVEGTRWTTMIRKNIDWYKQKEQRDREVRMSESSLRAPSMRSIGTANTSSNTLSSRHTKSTLSKGREQLGNLSDDGNGGPGSETSSITGVDGDSPAVPPPKIAVGLEQQEDGDDAPDDSSADDLAESDDPPFEDKFKIQENYVQIQTKLVSDYLHVLLQTRSPAIDLLDKVAQLKDNIGNINSTLGEYLGMVQKREAWWAAKLRAEQKRQDVWETSLKTVVEEGEALERELKSRSSRRRSRMFSPEHEEWRQNTLKAKPASNPPSRMGTLSPPHLTAGEVFTLSPEPIPSIETTPQSKELTTTTDLITESPTTTTTHAASTFLTASEISTIDEPVSTTTITAFSLSLPSANTVRRFPLAGSSKTPALLRGSPAADEIDTDEEDEEIDVFFDAIDAGTLPTIMSSMLQAYEEKFLELGKVQYTGYIKVRQKLDLDADNRPPTSLWSILKNSIGKDLTKISFPVFFNEPTSMLQRMAEDMEFPQCLDAAVNERDPLMRIAYVAAFAMSNYSSTFGRIAKPFNPMLGETFEYVDLKQQYRYVSEQVSHHPPISACWAESLSWRYYGEVDAQNKFMGKSFEIRPTGVAHAELILNEDWAPDYPKDKHPRNVSKVVEHYSWKKVITNISGFMLGAPTIDHYGEMIVTNHRTKDQCRLTFKPRGWRGKDAYEVSGFVVSGAGKQAYKVAGKWTKQLIACPIGSGEDFLHPDMDISTGQSTQNILLWKNSEKPVAPFNLTPFAITLNDCPEDTLEPFICPTDCRLRPDQRAFELGKYERANELKLKQEEKQRATRKAREEGRIPPHRPRWFMAETEPDTRERYWAPSKVGEELEYWLERERVWKARTYGSPDATWKNVEEIFIDDEP</sequence>
<organism evidence="1 2">
    <name type="scientific">Thelephora ganbajun</name>
    <name type="common">Ganba fungus</name>
    <dbReference type="NCBI Taxonomy" id="370292"/>
    <lineage>
        <taxon>Eukaryota</taxon>
        <taxon>Fungi</taxon>
        <taxon>Dikarya</taxon>
        <taxon>Basidiomycota</taxon>
        <taxon>Agaricomycotina</taxon>
        <taxon>Agaricomycetes</taxon>
        <taxon>Thelephorales</taxon>
        <taxon>Thelephoraceae</taxon>
        <taxon>Thelephora</taxon>
    </lineage>
</organism>
<evidence type="ECO:0000313" key="2">
    <source>
        <dbReference type="Proteomes" id="UP000886501"/>
    </source>
</evidence>
<protein>
    <submittedName>
        <fullName evidence="1">Uncharacterized protein</fullName>
    </submittedName>
</protein>
<accession>A0ACB6ZVJ5</accession>
<comment type="caution">
    <text evidence="1">The sequence shown here is derived from an EMBL/GenBank/DDBJ whole genome shotgun (WGS) entry which is preliminary data.</text>
</comment>
<reference evidence="1" key="2">
    <citation type="journal article" date="2020" name="Nat. Commun.">
        <title>Large-scale genome sequencing of mycorrhizal fungi provides insights into the early evolution of symbiotic traits.</title>
        <authorList>
            <person name="Miyauchi S."/>
            <person name="Kiss E."/>
            <person name="Kuo A."/>
            <person name="Drula E."/>
            <person name="Kohler A."/>
            <person name="Sanchez-Garcia M."/>
            <person name="Morin E."/>
            <person name="Andreopoulos B."/>
            <person name="Barry K.W."/>
            <person name="Bonito G."/>
            <person name="Buee M."/>
            <person name="Carver A."/>
            <person name="Chen C."/>
            <person name="Cichocki N."/>
            <person name="Clum A."/>
            <person name="Culley D."/>
            <person name="Crous P.W."/>
            <person name="Fauchery L."/>
            <person name="Girlanda M."/>
            <person name="Hayes R.D."/>
            <person name="Keri Z."/>
            <person name="LaButti K."/>
            <person name="Lipzen A."/>
            <person name="Lombard V."/>
            <person name="Magnuson J."/>
            <person name="Maillard F."/>
            <person name="Murat C."/>
            <person name="Nolan M."/>
            <person name="Ohm R.A."/>
            <person name="Pangilinan J."/>
            <person name="Pereira M.F."/>
            <person name="Perotto S."/>
            <person name="Peter M."/>
            <person name="Pfister S."/>
            <person name="Riley R."/>
            <person name="Sitrit Y."/>
            <person name="Stielow J.B."/>
            <person name="Szollosi G."/>
            <person name="Zifcakova L."/>
            <person name="Stursova M."/>
            <person name="Spatafora J.W."/>
            <person name="Tedersoo L."/>
            <person name="Vaario L.M."/>
            <person name="Yamada A."/>
            <person name="Yan M."/>
            <person name="Wang P."/>
            <person name="Xu J."/>
            <person name="Bruns T."/>
            <person name="Baldrian P."/>
            <person name="Vilgalys R."/>
            <person name="Dunand C."/>
            <person name="Henrissat B."/>
            <person name="Grigoriev I.V."/>
            <person name="Hibbett D."/>
            <person name="Nagy L.G."/>
            <person name="Martin F.M."/>
        </authorList>
    </citation>
    <scope>NUCLEOTIDE SEQUENCE</scope>
    <source>
        <strain evidence="1">P2</strain>
    </source>
</reference>
<dbReference type="EMBL" id="MU117963">
    <property type="protein sequence ID" value="KAF9653614.1"/>
    <property type="molecule type" value="Genomic_DNA"/>
</dbReference>
<gene>
    <name evidence="1" type="ORF">BDM02DRAFT_3153048</name>
</gene>
<keyword evidence="2" id="KW-1185">Reference proteome</keyword>